<name>A0A150XKW2_9BACT</name>
<protein>
    <recommendedName>
        <fullName evidence="1">HTH cro/C1-type domain-containing protein</fullName>
    </recommendedName>
</protein>
<proteinExistence type="predicted"/>
<dbReference type="SUPFAM" id="SSF47413">
    <property type="entry name" value="lambda repressor-like DNA-binding domains"/>
    <property type="match status" value="1"/>
</dbReference>
<dbReference type="AlphaFoldDB" id="A0A150XKW2"/>
<feature type="domain" description="HTH cro/C1-type" evidence="1">
    <location>
        <begin position="11"/>
        <end position="65"/>
    </location>
</feature>
<accession>A0A150XKW2</accession>
<organism evidence="2 3">
    <name type="scientific">Roseivirga seohaensis</name>
    <dbReference type="NCBI Taxonomy" id="1914963"/>
    <lineage>
        <taxon>Bacteria</taxon>
        <taxon>Pseudomonadati</taxon>
        <taxon>Bacteroidota</taxon>
        <taxon>Cytophagia</taxon>
        <taxon>Cytophagales</taxon>
        <taxon>Roseivirgaceae</taxon>
        <taxon>Roseivirga</taxon>
    </lineage>
</organism>
<dbReference type="STRING" id="1914963.AWW67_13470"/>
<dbReference type="Proteomes" id="UP000075663">
    <property type="component" value="Unassembled WGS sequence"/>
</dbReference>
<comment type="caution">
    <text evidence="2">The sequence shown here is derived from an EMBL/GenBank/DDBJ whole genome shotgun (WGS) entry which is preliminary data.</text>
</comment>
<dbReference type="InterPro" id="IPR001387">
    <property type="entry name" value="Cro/C1-type_HTH"/>
</dbReference>
<dbReference type="CDD" id="cd00093">
    <property type="entry name" value="HTH_XRE"/>
    <property type="match status" value="1"/>
</dbReference>
<evidence type="ECO:0000313" key="2">
    <source>
        <dbReference type="EMBL" id="KYG79377.1"/>
    </source>
</evidence>
<gene>
    <name evidence="2" type="ORF">AWW67_13470</name>
</gene>
<dbReference type="GO" id="GO:0003677">
    <property type="term" value="F:DNA binding"/>
    <property type="evidence" value="ECO:0007669"/>
    <property type="project" value="InterPro"/>
</dbReference>
<dbReference type="EMBL" id="LRPB01000049">
    <property type="protein sequence ID" value="KYG79377.1"/>
    <property type="molecule type" value="Genomic_DNA"/>
</dbReference>
<evidence type="ECO:0000313" key="3">
    <source>
        <dbReference type="Proteomes" id="UP000075663"/>
    </source>
</evidence>
<reference evidence="2 3" key="1">
    <citation type="submission" date="2016-01" db="EMBL/GenBank/DDBJ databases">
        <title>Genome sequencing of Roseivirga seohaensis SW-152.</title>
        <authorList>
            <person name="Selvaratnam C."/>
            <person name="Thevarajoo S."/>
            <person name="Goh K.M."/>
            <person name="Ee R."/>
            <person name="Chan K.-G."/>
            <person name="Chong C.S."/>
        </authorList>
    </citation>
    <scope>NUCLEOTIDE SEQUENCE [LARGE SCALE GENOMIC DNA]</scope>
    <source>
        <strain evidence="2 3">SW-152</strain>
    </source>
</reference>
<evidence type="ECO:0000259" key="1">
    <source>
        <dbReference type="PROSITE" id="PS50943"/>
    </source>
</evidence>
<dbReference type="Pfam" id="PF01381">
    <property type="entry name" value="HTH_3"/>
    <property type="match status" value="1"/>
</dbReference>
<dbReference type="RefSeq" id="WP_062303525.1">
    <property type="nucleotide sequence ID" value="NZ_LRPB01000049.1"/>
</dbReference>
<dbReference type="PROSITE" id="PS50943">
    <property type="entry name" value="HTH_CROC1"/>
    <property type="match status" value="1"/>
</dbReference>
<dbReference type="InterPro" id="IPR010982">
    <property type="entry name" value="Lambda_DNA-bd_dom_sf"/>
</dbReference>
<dbReference type="Gene3D" id="1.10.260.40">
    <property type="entry name" value="lambda repressor-like DNA-binding domains"/>
    <property type="match status" value="1"/>
</dbReference>
<sequence>MGLRFEFGAFLKSIREEHLISQDLLAENSGLLRHQIIAIEKGKSNYTIDNLFKYMHGLKVSSINLEALNEIFEFELTGSSMTLEKIREKIAEDLQFHPAWEEELNNSEPGHYGIIDSEVELNSGDVFVNIPQRSFTFKNAQFHFTLNLMSTSDGIKHSSFKVADGRGTFLFVEGDDIEIEDLIIEVDLDLMA</sequence>